<proteinExistence type="predicted"/>
<dbReference type="SUPFAM" id="SSF56112">
    <property type="entry name" value="Protein kinase-like (PK-like)"/>
    <property type="match status" value="1"/>
</dbReference>
<keyword evidence="4" id="KW-1185">Reference proteome</keyword>
<sequence>SNFVIPRKQKWSNHLYVVDFGLSKRWKQNDGTVIDERPEGEFVGTSLYASLRAHDNKDLGRVDDLWSAFYLLIDIITNALPWKDIYTFQTGHQRRSSIATHKISFQDKFPHDTLPKEFYDIFLKLKTYSFAHDPDYEEVIDALIRMALSEEHLQHQIDIDTAPHILHIFQPPDPKQWTDYEDSKLCKNWLFSNACTDEGCKGVHPNNTVKETCKEEQSHKLELAKYKWDAIQKKTKR</sequence>
<name>X6L7K1_RETFI</name>
<dbReference type="AlphaFoldDB" id="X6L7K1"/>
<feature type="domain" description="Protein kinase" evidence="2">
    <location>
        <begin position="1"/>
        <end position="148"/>
    </location>
</feature>
<dbReference type="InterPro" id="IPR000719">
    <property type="entry name" value="Prot_kinase_dom"/>
</dbReference>
<dbReference type="PROSITE" id="PS50011">
    <property type="entry name" value="PROTEIN_KINASE_DOM"/>
    <property type="match status" value="1"/>
</dbReference>
<dbReference type="OrthoDB" id="5979581at2759"/>
<gene>
    <name evidence="3" type="ORF">RFI_40218</name>
</gene>
<comment type="caution">
    <text evidence="3">The sequence shown here is derived from an EMBL/GenBank/DDBJ whole genome shotgun (WGS) entry which is preliminary data.</text>
</comment>
<keyword evidence="3" id="KW-0808">Transferase</keyword>
<evidence type="ECO:0000313" key="4">
    <source>
        <dbReference type="Proteomes" id="UP000023152"/>
    </source>
</evidence>
<dbReference type="InterPro" id="IPR050235">
    <property type="entry name" value="CK1_Ser-Thr_kinase"/>
</dbReference>
<dbReference type="EMBL" id="ASPP01050107">
    <property type="protein sequence ID" value="ETN97313.1"/>
    <property type="molecule type" value="Genomic_DNA"/>
</dbReference>
<dbReference type="Gene3D" id="1.10.510.10">
    <property type="entry name" value="Transferase(Phosphotransferase) domain 1"/>
    <property type="match status" value="1"/>
</dbReference>
<dbReference type="GO" id="GO:0004672">
    <property type="term" value="F:protein kinase activity"/>
    <property type="evidence" value="ECO:0007669"/>
    <property type="project" value="InterPro"/>
</dbReference>
<keyword evidence="3" id="KW-0418">Kinase</keyword>
<evidence type="ECO:0000259" key="2">
    <source>
        <dbReference type="PROSITE" id="PS50011"/>
    </source>
</evidence>
<accession>X6L7K1</accession>
<dbReference type="PANTHER" id="PTHR11909">
    <property type="entry name" value="CASEIN KINASE-RELATED"/>
    <property type="match status" value="1"/>
</dbReference>
<reference evidence="3 4" key="1">
    <citation type="journal article" date="2013" name="Curr. Biol.">
        <title>The Genome of the Foraminiferan Reticulomyxa filosa.</title>
        <authorList>
            <person name="Glockner G."/>
            <person name="Hulsmann N."/>
            <person name="Schleicher M."/>
            <person name="Noegel A.A."/>
            <person name="Eichinger L."/>
            <person name="Gallinger C."/>
            <person name="Pawlowski J."/>
            <person name="Sierra R."/>
            <person name="Euteneuer U."/>
            <person name="Pillet L."/>
            <person name="Moustafa A."/>
            <person name="Platzer M."/>
            <person name="Groth M."/>
            <person name="Szafranski K."/>
            <person name="Schliwa M."/>
        </authorList>
    </citation>
    <scope>NUCLEOTIDE SEQUENCE [LARGE SCALE GENOMIC DNA]</scope>
</reference>
<evidence type="ECO:0000313" key="3">
    <source>
        <dbReference type="EMBL" id="ETN97313.1"/>
    </source>
</evidence>
<organism evidence="3 4">
    <name type="scientific">Reticulomyxa filosa</name>
    <dbReference type="NCBI Taxonomy" id="46433"/>
    <lineage>
        <taxon>Eukaryota</taxon>
        <taxon>Sar</taxon>
        <taxon>Rhizaria</taxon>
        <taxon>Retaria</taxon>
        <taxon>Foraminifera</taxon>
        <taxon>Monothalamids</taxon>
        <taxon>Reticulomyxidae</taxon>
        <taxon>Reticulomyxa</taxon>
    </lineage>
</organism>
<evidence type="ECO:0000256" key="1">
    <source>
        <dbReference type="ARBA" id="ARBA00023860"/>
    </source>
</evidence>
<dbReference type="InterPro" id="IPR011009">
    <property type="entry name" value="Kinase-like_dom_sf"/>
</dbReference>
<feature type="non-terminal residue" evidence="3">
    <location>
        <position position="1"/>
    </location>
</feature>
<dbReference type="GO" id="GO:0005524">
    <property type="term" value="F:ATP binding"/>
    <property type="evidence" value="ECO:0007669"/>
    <property type="project" value="InterPro"/>
</dbReference>
<dbReference type="Proteomes" id="UP000023152">
    <property type="component" value="Unassembled WGS sequence"/>
</dbReference>
<protein>
    <recommendedName>
        <fullName evidence="1">Casein kinase I</fullName>
    </recommendedName>
</protein>